<dbReference type="GO" id="GO:0004016">
    <property type="term" value="F:adenylate cyclase activity"/>
    <property type="evidence" value="ECO:0007669"/>
    <property type="project" value="TreeGrafter"/>
</dbReference>
<dbReference type="InterPro" id="IPR001054">
    <property type="entry name" value="A/G_cyclase"/>
</dbReference>
<dbReference type="InterPro" id="IPR027417">
    <property type="entry name" value="P-loop_NTPase"/>
</dbReference>
<dbReference type="STRING" id="1707952.A6A03_19185"/>
<dbReference type="InterPro" id="IPR019734">
    <property type="entry name" value="TPR_rpt"/>
</dbReference>
<dbReference type="SUPFAM" id="SSF48452">
    <property type="entry name" value="TPR-like"/>
    <property type="match status" value="2"/>
</dbReference>
<dbReference type="PROSITE" id="PS50005">
    <property type="entry name" value="TPR"/>
    <property type="match status" value="2"/>
</dbReference>
<sequence>MSEHRFIQIDRNRIARYLGAAQAQALLGGNMRPHELYAACAHLANAQYALTTYLPRRLVAYRLATTDDQPWVEWVDGSLLFADVSGSTALAERLSSLGREGAEIVTDTLNTYFGALIRRIQQAGGDLITFGGDALLVLFTGSDHAYTATVVARDMLAAQAGFVREVPGIGTFPLTMHIGVESGRVALVSAGRPESLRYSAMGACVERVARAEELGGRGEIVLGPQAWAMIEGRAQGETLIDGYVKLHAISGDPPHTPPPSHTDPPPPSRETAFHLIWTLERLSPYLPPILVDRIMAEPRRPQLEADLRPVSILFAQIEGLAPLVEALPPTTTAQVIDAVWRVCFTAIEQYGGYVNKIDLATEGSKLLAIFGAPVAQEDHHERAARAALDLQRAFHTLTTAQPAGIALDRLRLRIGLNSGTVFAGNVGDVERKEYTVMGDAVNVAARVMVHSDWGEIRATTPFAVSIGATMVFADSRSVSARGKREPLELLRLIGEREAPTPQFHHAIVGRRHELAWLRERLELALAGYGRVVRISGEAGIGKTRLAAELLVTGAPRTAKIVTVRCLAYQQSTPYAPWSDAMQAVCGIPAGADQATRAAQLRQAFAAAAIADDWTPIVADLVKLDIDDNPLTRTLDPKQRQERRFEIIRSIILAMAAGHGLILMFDNLQWADRISLDLWRYIASAVAQAPIFLLGLHRDTLQWDNDPLADKAEVLTLSELPASDSAALIAAIPAGARIDPQVQAQIIARAAGNPLFIEELVRAVQHGNTALDELPDSLSGLLLARVDQLDERSRALLRVAAVVGQRFPLPVLQSVYGEDTRRLIEHVSQLDAQELTLLEREAPERVHTFRHALLHEVTYQSMLFARRRELHRRIGEYLEQRYANELSQLRHDVSNARQFQYVQIGRNGPMVTRAVRAIASPIFLLAHHYRLSDAPERAIQYLLLAGHLARDEYANEQAITYYRWALDILGERGDDPRLWEAMESLGDTLAAIGQYDEAQRTYQRLLEVGGEHLPPVVQAETLRSWGAALEKQGRYQEALERLRSAEAIASAVINRTPPLLLAAIAADLAQTLTRLSAFDEALAMCEAGLARIRNDQRSIEDERIEAELQQQLGVIYGMRGRYDLARYHFLNALSVQEAIDDIYGCARTYNNLGYLEQLQSKYAAAVELYARAEELARKVSAKYPLASALLNAAYAHYRLANYDAAEAACHDALALCEEMGDQLGMAQADDTLGIIAYARGDYQRALQVYQQALPIYAKQDNQYQYGNTLALAAMAATANGDPTTALSYANQAYHIGEQKRVPQLTVEALCAAAEALLAQARQAVESDEREQLLQTAADHAAKAASLAEQIGSRFDYAVALRLRGEIAAERNEPFSDYFTRAMETFAAINCRFEHACAAARFGNALQRRNLPAAHTYLELARTELAIIGANGELRRLAEQAGEV</sequence>
<dbReference type="Pfam" id="PF00211">
    <property type="entry name" value="Guanylate_cyc"/>
    <property type="match status" value="2"/>
</dbReference>
<feature type="domain" description="Guanylate cyclase" evidence="5">
    <location>
        <begin position="311"/>
        <end position="448"/>
    </location>
</feature>
<dbReference type="OrthoDB" id="134626at2"/>
<dbReference type="SUPFAM" id="SSF55073">
    <property type="entry name" value="Nucleotide cyclase"/>
    <property type="match status" value="2"/>
</dbReference>
<dbReference type="InterPro" id="IPR011990">
    <property type="entry name" value="TPR-like_helical_dom_sf"/>
</dbReference>
<dbReference type="GO" id="GO:0005737">
    <property type="term" value="C:cytoplasm"/>
    <property type="evidence" value="ECO:0007669"/>
    <property type="project" value="TreeGrafter"/>
</dbReference>
<dbReference type="InterPro" id="IPR041664">
    <property type="entry name" value="AAA_16"/>
</dbReference>
<keyword evidence="2" id="KW-0067">ATP-binding</keyword>
<feature type="domain" description="Guanylate cyclase" evidence="5">
    <location>
        <begin position="78"/>
        <end position="212"/>
    </location>
</feature>
<dbReference type="Gene3D" id="1.25.40.10">
    <property type="entry name" value="Tetratricopeptide repeat domain"/>
    <property type="match status" value="2"/>
</dbReference>
<feature type="compositionally biased region" description="Pro residues" evidence="4">
    <location>
        <begin position="254"/>
        <end position="268"/>
    </location>
</feature>
<reference evidence="6 7" key="1">
    <citation type="submission" date="2016-04" db="EMBL/GenBank/DDBJ databases">
        <title>Chloroflexus islandicus sp. nov., a thermophilic filamentous anoxygenic phototrophic bacterium from geyser Strokkur (Iceland).</title>
        <authorList>
            <person name="Gaisin V.A."/>
            <person name="Kalashnikov A.M."/>
            <person name="Sukhacheva M.V."/>
            <person name="Grouzdev D.S."/>
            <person name="Ivanov T.M."/>
            <person name="Kuznetsov B."/>
            <person name="Gorlenko V.M."/>
        </authorList>
    </citation>
    <scope>NUCLEOTIDE SEQUENCE [LARGE SCALE GENOMIC DNA]</scope>
    <source>
        <strain evidence="7">isl-2</strain>
    </source>
</reference>
<comment type="caution">
    <text evidence="6">The sequence shown here is derived from an EMBL/GenBank/DDBJ whole genome shotgun (WGS) entry which is preliminary data.</text>
</comment>
<dbReference type="Gene3D" id="3.30.70.1230">
    <property type="entry name" value="Nucleotide cyclase"/>
    <property type="match status" value="2"/>
</dbReference>
<evidence type="ECO:0000313" key="6">
    <source>
        <dbReference type="EMBL" id="OAN41055.1"/>
    </source>
</evidence>
<keyword evidence="1" id="KW-0547">Nucleotide-binding</keyword>
<dbReference type="GO" id="GO:0005524">
    <property type="term" value="F:ATP binding"/>
    <property type="evidence" value="ECO:0007669"/>
    <property type="project" value="UniProtKB-KW"/>
</dbReference>
<dbReference type="Proteomes" id="UP000078287">
    <property type="component" value="Unassembled WGS sequence"/>
</dbReference>
<organism evidence="6 7">
    <name type="scientific">Chloroflexus islandicus</name>
    <dbReference type="NCBI Taxonomy" id="1707952"/>
    <lineage>
        <taxon>Bacteria</taxon>
        <taxon>Bacillati</taxon>
        <taxon>Chloroflexota</taxon>
        <taxon>Chloroflexia</taxon>
        <taxon>Chloroflexales</taxon>
        <taxon>Chloroflexineae</taxon>
        <taxon>Chloroflexaceae</taxon>
        <taxon>Chloroflexus</taxon>
    </lineage>
</organism>
<feature type="region of interest" description="Disordered" evidence="4">
    <location>
        <begin position="250"/>
        <end position="269"/>
    </location>
</feature>
<dbReference type="Pfam" id="PF13191">
    <property type="entry name" value="AAA_16"/>
    <property type="match status" value="1"/>
</dbReference>
<evidence type="ECO:0000256" key="4">
    <source>
        <dbReference type="SAM" id="MobiDB-lite"/>
    </source>
</evidence>
<dbReference type="SMART" id="SM00028">
    <property type="entry name" value="TPR"/>
    <property type="match status" value="8"/>
</dbReference>
<dbReference type="InterPro" id="IPR029787">
    <property type="entry name" value="Nucleotide_cyclase"/>
</dbReference>
<dbReference type="Pfam" id="PF13424">
    <property type="entry name" value="TPR_12"/>
    <property type="match status" value="2"/>
</dbReference>
<evidence type="ECO:0000256" key="2">
    <source>
        <dbReference type="ARBA" id="ARBA00022840"/>
    </source>
</evidence>
<dbReference type="Pfam" id="PF13176">
    <property type="entry name" value="TPR_7"/>
    <property type="match status" value="1"/>
</dbReference>
<dbReference type="Gene3D" id="3.40.50.300">
    <property type="entry name" value="P-loop containing nucleotide triphosphate hydrolases"/>
    <property type="match status" value="1"/>
</dbReference>
<accession>A0A178M0E7</accession>
<dbReference type="GO" id="GO:0035556">
    <property type="term" value="P:intracellular signal transduction"/>
    <property type="evidence" value="ECO:0007669"/>
    <property type="project" value="InterPro"/>
</dbReference>
<keyword evidence="7" id="KW-1185">Reference proteome</keyword>
<dbReference type="RefSeq" id="WP_066790703.1">
    <property type="nucleotide sequence ID" value="NZ_LWQS01000090.1"/>
</dbReference>
<dbReference type="CDD" id="cd07302">
    <property type="entry name" value="CHD"/>
    <property type="match status" value="2"/>
</dbReference>
<evidence type="ECO:0000256" key="1">
    <source>
        <dbReference type="ARBA" id="ARBA00022741"/>
    </source>
</evidence>
<gene>
    <name evidence="6" type="ORF">A6A03_19185</name>
</gene>
<evidence type="ECO:0000313" key="7">
    <source>
        <dbReference type="Proteomes" id="UP000078287"/>
    </source>
</evidence>
<dbReference type="EMBL" id="LWQS01000090">
    <property type="protein sequence ID" value="OAN41055.1"/>
    <property type="molecule type" value="Genomic_DNA"/>
</dbReference>
<feature type="repeat" description="TPR" evidence="3">
    <location>
        <begin position="978"/>
        <end position="1011"/>
    </location>
</feature>
<protein>
    <submittedName>
        <fullName evidence="6">Adenylyl cyclase</fullName>
    </submittedName>
</protein>
<evidence type="ECO:0000256" key="3">
    <source>
        <dbReference type="PROSITE-ProRule" id="PRU00339"/>
    </source>
</evidence>
<dbReference type="SMART" id="SM00044">
    <property type="entry name" value="CYCc"/>
    <property type="match status" value="1"/>
</dbReference>
<name>A0A178M0E7_9CHLR</name>
<dbReference type="PANTHER" id="PTHR16305">
    <property type="entry name" value="TESTICULAR SOLUBLE ADENYLYL CYCLASE"/>
    <property type="match status" value="1"/>
</dbReference>
<dbReference type="PANTHER" id="PTHR16305:SF28">
    <property type="entry name" value="GUANYLATE CYCLASE DOMAIN-CONTAINING PROTEIN"/>
    <property type="match status" value="1"/>
</dbReference>
<dbReference type="PROSITE" id="PS50125">
    <property type="entry name" value="GUANYLATE_CYCLASE_2"/>
    <property type="match status" value="2"/>
</dbReference>
<evidence type="ECO:0000259" key="5">
    <source>
        <dbReference type="PROSITE" id="PS50125"/>
    </source>
</evidence>
<dbReference type="FunFam" id="3.30.70.1230:FF:000205">
    <property type="entry name" value="Adenylyl cyclase class-3/4/guanylyl cyclase"/>
    <property type="match status" value="1"/>
</dbReference>
<dbReference type="SUPFAM" id="SSF52540">
    <property type="entry name" value="P-loop containing nucleoside triphosphate hydrolases"/>
    <property type="match status" value="1"/>
</dbReference>
<proteinExistence type="predicted"/>
<dbReference type="GO" id="GO:0009190">
    <property type="term" value="P:cyclic nucleotide biosynthetic process"/>
    <property type="evidence" value="ECO:0007669"/>
    <property type="project" value="InterPro"/>
</dbReference>
<keyword evidence="3" id="KW-0802">TPR repeat</keyword>
<feature type="repeat" description="TPR" evidence="3">
    <location>
        <begin position="1225"/>
        <end position="1258"/>
    </location>
</feature>